<feature type="domain" description="PAC" evidence="12">
    <location>
        <begin position="110"/>
        <end position="164"/>
    </location>
</feature>
<dbReference type="Pfam" id="PF13426">
    <property type="entry name" value="PAS_9"/>
    <property type="match status" value="1"/>
</dbReference>
<dbReference type="SMART" id="SM00086">
    <property type="entry name" value="PAC"/>
    <property type="match status" value="1"/>
</dbReference>
<comment type="caution">
    <text evidence="13">The sequence shown here is derived from an EMBL/GenBank/DDBJ whole genome shotgun (WGS) entry which is preliminary data.</text>
</comment>
<dbReference type="Pfam" id="PF00072">
    <property type="entry name" value="Response_reg"/>
    <property type="match status" value="1"/>
</dbReference>
<dbReference type="RefSeq" id="WP_098060769.1">
    <property type="nucleotide sequence ID" value="NZ_PDEP01000001.1"/>
</dbReference>
<dbReference type="InterPro" id="IPR003594">
    <property type="entry name" value="HATPase_dom"/>
</dbReference>
<dbReference type="Pfam" id="PF00512">
    <property type="entry name" value="HisKA"/>
    <property type="match status" value="1"/>
</dbReference>
<dbReference type="GO" id="GO:0000155">
    <property type="term" value="F:phosphorelay sensor kinase activity"/>
    <property type="evidence" value="ECO:0007669"/>
    <property type="project" value="InterPro"/>
</dbReference>
<dbReference type="InterPro" id="IPR011006">
    <property type="entry name" value="CheY-like_superfamily"/>
</dbReference>
<dbReference type="PROSITE" id="PS50110">
    <property type="entry name" value="RESPONSE_REGULATORY"/>
    <property type="match status" value="1"/>
</dbReference>
<dbReference type="InterPro" id="IPR004358">
    <property type="entry name" value="Sig_transdc_His_kin-like_C"/>
</dbReference>
<dbReference type="OrthoDB" id="9809670at2"/>
<dbReference type="Gene3D" id="3.30.450.20">
    <property type="entry name" value="PAS domain"/>
    <property type="match status" value="1"/>
</dbReference>
<dbReference type="Proteomes" id="UP000221024">
    <property type="component" value="Unassembled WGS sequence"/>
</dbReference>
<dbReference type="SMART" id="SM00448">
    <property type="entry name" value="REC"/>
    <property type="match status" value="1"/>
</dbReference>
<evidence type="ECO:0000313" key="14">
    <source>
        <dbReference type="Proteomes" id="UP000221024"/>
    </source>
</evidence>
<keyword evidence="5" id="KW-0418">Kinase</keyword>
<evidence type="ECO:0000313" key="13">
    <source>
        <dbReference type="EMBL" id="PEN09371.1"/>
    </source>
</evidence>
<dbReference type="Gene3D" id="1.10.287.130">
    <property type="match status" value="1"/>
</dbReference>
<dbReference type="InterPro" id="IPR000014">
    <property type="entry name" value="PAS"/>
</dbReference>
<dbReference type="EC" id="2.7.13.3" evidence="2"/>
<dbReference type="SUPFAM" id="SSF55785">
    <property type="entry name" value="PYP-like sensor domain (PAS domain)"/>
    <property type="match status" value="1"/>
</dbReference>
<feature type="domain" description="Response regulatory" evidence="10">
    <location>
        <begin position="442"/>
        <end position="558"/>
    </location>
</feature>
<keyword evidence="3 6" id="KW-0597">Phosphoprotein</keyword>
<dbReference type="CDD" id="cd00130">
    <property type="entry name" value="PAS"/>
    <property type="match status" value="1"/>
</dbReference>
<feature type="compositionally biased region" description="Polar residues" evidence="8">
    <location>
        <begin position="1"/>
        <end position="12"/>
    </location>
</feature>
<evidence type="ECO:0000256" key="2">
    <source>
        <dbReference type="ARBA" id="ARBA00012438"/>
    </source>
</evidence>
<evidence type="ECO:0000259" key="11">
    <source>
        <dbReference type="PROSITE" id="PS50112"/>
    </source>
</evidence>
<feature type="region of interest" description="Disordered" evidence="8">
    <location>
        <begin position="418"/>
        <end position="439"/>
    </location>
</feature>
<dbReference type="Gene3D" id="3.40.50.2300">
    <property type="match status" value="1"/>
</dbReference>
<evidence type="ECO:0000259" key="12">
    <source>
        <dbReference type="PROSITE" id="PS50113"/>
    </source>
</evidence>
<evidence type="ECO:0000256" key="6">
    <source>
        <dbReference type="PROSITE-ProRule" id="PRU00169"/>
    </source>
</evidence>
<dbReference type="SMART" id="SM00387">
    <property type="entry name" value="HATPase_c"/>
    <property type="match status" value="1"/>
</dbReference>
<proteinExistence type="predicted"/>
<dbReference type="SUPFAM" id="SSF55874">
    <property type="entry name" value="ATPase domain of HSP90 chaperone/DNA topoisomerase II/histidine kinase"/>
    <property type="match status" value="1"/>
</dbReference>
<feature type="modified residue" description="4-aspartylphosphate" evidence="6">
    <location>
        <position position="490"/>
    </location>
</feature>
<dbReference type="InterPro" id="IPR001789">
    <property type="entry name" value="Sig_transdc_resp-reg_receiver"/>
</dbReference>
<dbReference type="SMART" id="SM00388">
    <property type="entry name" value="HisKA"/>
    <property type="match status" value="1"/>
</dbReference>
<evidence type="ECO:0000256" key="4">
    <source>
        <dbReference type="ARBA" id="ARBA00022679"/>
    </source>
</evidence>
<dbReference type="CDD" id="cd17546">
    <property type="entry name" value="REC_hyHK_CKI1_RcsC-like"/>
    <property type="match status" value="1"/>
</dbReference>
<evidence type="ECO:0000256" key="5">
    <source>
        <dbReference type="ARBA" id="ARBA00022777"/>
    </source>
</evidence>
<dbReference type="AlphaFoldDB" id="A0A2H3NQ27"/>
<feature type="domain" description="Histidine kinase" evidence="9">
    <location>
        <begin position="200"/>
        <end position="421"/>
    </location>
</feature>
<dbReference type="SUPFAM" id="SSF47384">
    <property type="entry name" value="Homodimeric domain of signal transducing histidine kinase"/>
    <property type="match status" value="1"/>
</dbReference>
<dbReference type="Gene3D" id="3.30.565.10">
    <property type="entry name" value="Histidine kinase-like ATPase, C-terminal domain"/>
    <property type="match status" value="1"/>
</dbReference>
<dbReference type="InterPro" id="IPR035965">
    <property type="entry name" value="PAS-like_dom_sf"/>
</dbReference>
<evidence type="ECO:0000256" key="3">
    <source>
        <dbReference type="ARBA" id="ARBA00022553"/>
    </source>
</evidence>
<feature type="coiled-coil region" evidence="7">
    <location>
        <begin position="159"/>
        <end position="193"/>
    </location>
</feature>
<name>A0A2H3NQ27_9BACT</name>
<keyword evidence="7" id="KW-0175">Coiled coil</keyword>
<dbReference type="PANTHER" id="PTHR43047">
    <property type="entry name" value="TWO-COMPONENT HISTIDINE PROTEIN KINASE"/>
    <property type="match status" value="1"/>
</dbReference>
<evidence type="ECO:0000259" key="10">
    <source>
        <dbReference type="PROSITE" id="PS50110"/>
    </source>
</evidence>
<sequence length="560" mass="62286">MTNVPSDRNPNDGQPRPSYDRIDVPRSDAEVKDLLQRTIEAANNSVVVTDMRQPDNPIIYVNQGFKALTGYDEDEILGRNCRFLQRHPDGTMDNDQAAVRAIREAVKHGRYARVVLRNYRKSGEMFWNELYLTPIEDDDGAVRYFVGVQNDITERVELNQSLERRVEKRTNALKEQRDELEHAKERAEAANRAKSVFLANMSHEIRTPLTAILGLADVIRAKSTDDTFEEHISRIKAAGSRLMDTLSSLLTLARIEAGSMDMELEPATVVDVALEVTELFRSNAEENDLSLDFHVTPDARDAVAQLDAGALNSALQNLISNAVKFTDSGRVEVRVYTTTYEGTPYVAVDVEDTGVGISEKFKPFLFESFSQESDGLTREFDGSGLGLAITKQLVEAMNGVITVDSIIDVGSTFTIAFPRADEHERPTQEAPGTRPVDDRDARVHLVEDNDNTVFLLQNLLGDQIDLSVSLNAADAVQHAQNEDFDLFLIDINLGAGGSGVEVLHRLREMERHATTPAVAVTAVAMPGDRDKLLKQGFDDYLAKPFEADDLIEMVNRHLEA</sequence>
<dbReference type="Pfam" id="PF02518">
    <property type="entry name" value="HATPase_c"/>
    <property type="match status" value="1"/>
</dbReference>
<dbReference type="NCBIfam" id="TIGR00229">
    <property type="entry name" value="sensory_box"/>
    <property type="match status" value="1"/>
</dbReference>
<dbReference type="CDD" id="cd16922">
    <property type="entry name" value="HATPase_EvgS-ArcB-TorS-like"/>
    <property type="match status" value="1"/>
</dbReference>
<dbReference type="InterPro" id="IPR005467">
    <property type="entry name" value="His_kinase_dom"/>
</dbReference>
<dbReference type="InterPro" id="IPR000700">
    <property type="entry name" value="PAS-assoc_C"/>
</dbReference>
<evidence type="ECO:0000256" key="7">
    <source>
        <dbReference type="SAM" id="Coils"/>
    </source>
</evidence>
<comment type="catalytic activity">
    <reaction evidence="1">
        <text>ATP + protein L-histidine = ADP + protein N-phospho-L-histidine.</text>
        <dbReference type="EC" id="2.7.13.3"/>
    </reaction>
</comment>
<dbReference type="InterPro" id="IPR003661">
    <property type="entry name" value="HisK_dim/P_dom"/>
</dbReference>
<keyword evidence="14" id="KW-1185">Reference proteome</keyword>
<dbReference type="EMBL" id="PDEP01000001">
    <property type="protein sequence ID" value="PEN09371.1"/>
    <property type="molecule type" value="Genomic_DNA"/>
</dbReference>
<dbReference type="SMART" id="SM00091">
    <property type="entry name" value="PAS"/>
    <property type="match status" value="1"/>
</dbReference>
<dbReference type="PROSITE" id="PS50109">
    <property type="entry name" value="HIS_KIN"/>
    <property type="match status" value="1"/>
</dbReference>
<dbReference type="CDD" id="cd00082">
    <property type="entry name" value="HisKA"/>
    <property type="match status" value="1"/>
</dbReference>
<dbReference type="PROSITE" id="PS50112">
    <property type="entry name" value="PAS"/>
    <property type="match status" value="1"/>
</dbReference>
<keyword evidence="4" id="KW-0808">Transferase</keyword>
<dbReference type="PRINTS" id="PR00344">
    <property type="entry name" value="BCTRLSENSOR"/>
</dbReference>
<dbReference type="PANTHER" id="PTHR43047:SF64">
    <property type="entry name" value="HISTIDINE KINASE CONTAINING CHEY-HOMOLOGOUS RECEIVER DOMAIN AND PAS DOMAIN-RELATED"/>
    <property type="match status" value="1"/>
</dbReference>
<dbReference type="InterPro" id="IPR036097">
    <property type="entry name" value="HisK_dim/P_sf"/>
</dbReference>
<feature type="region of interest" description="Disordered" evidence="8">
    <location>
        <begin position="1"/>
        <end position="25"/>
    </location>
</feature>
<evidence type="ECO:0000259" key="9">
    <source>
        <dbReference type="PROSITE" id="PS50109"/>
    </source>
</evidence>
<dbReference type="InterPro" id="IPR036890">
    <property type="entry name" value="HATPase_C_sf"/>
</dbReference>
<accession>A0A2H3NQ27</accession>
<organism evidence="13 14">
    <name type="scientific">Longimonas halophila</name>
    <dbReference type="NCBI Taxonomy" id="1469170"/>
    <lineage>
        <taxon>Bacteria</taxon>
        <taxon>Pseudomonadati</taxon>
        <taxon>Rhodothermota</taxon>
        <taxon>Rhodothermia</taxon>
        <taxon>Rhodothermales</taxon>
        <taxon>Salisaetaceae</taxon>
        <taxon>Longimonas</taxon>
    </lineage>
</organism>
<dbReference type="InterPro" id="IPR001610">
    <property type="entry name" value="PAC"/>
</dbReference>
<dbReference type="PROSITE" id="PS50113">
    <property type="entry name" value="PAC"/>
    <property type="match status" value="1"/>
</dbReference>
<reference evidence="13 14" key="1">
    <citation type="submission" date="2017-10" db="EMBL/GenBank/DDBJ databases">
        <title>Draft genome of Longimonas halophila.</title>
        <authorList>
            <person name="Goh K.M."/>
            <person name="Shamsir M.S."/>
            <person name="Lim S.W."/>
        </authorList>
    </citation>
    <scope>NUCLEOTIDE SEQUENCE [LARGE SCALE GENOMIC DNA]</scope>
    <source>
        <strain evidence="13 14">KCTC 42399</strain>
    </source>
</reference>
<gene>
    <name evidence="13" type="ORF">CRI93_01195</name>
</gene>
<evidence type="ECO:0000256" key="8">
    <source>
        <dbReference type="SAM" id="MobiDB-lite"/>
    </source>
</evidence>
<protein>
    <recommendedName>
        <fullName evidence="2">histidine kinase</fullName>
        <ecNumber evidence="2">2.7.13.3</ecNumber>
    </recommendedName>
</protein>
<feature type="domain" description="PAS" evidence="11">
    <location>
        <begin position="31"/>
        <end position="109"/>
    </location>
</feature>
<dbReference type="SUPFAM" id="SSF52172">
    <property type="entry name" value="CheY-like"/>
    <property type="match status" value="1"/>
</dbReference>
<evidence type="ECO:0000256" key="1">
    <source>
        <dbReference type="ARBA" id="ARBA00000085"/>
    </source>
</evidence>